<dbReference type="Proteomes" id="UP000325440">
    <property type="component" value="Unassembled WGS sequence"/>
</dbReference>
<proteinExistence type="predicted"/>
<dbReference type="AlphaFoldDB" id="A0A5E4MGU1"/>
<protein>
    <submittedName>
        <fullName evidence="1">Uncharacterized protein</fullName>
    </submittedName>
</protein>
<reference evidence="1 2" key="1">
    <citation type="submission" date="2019-08" db="EMBL/GenBank/DDBJ databases">
        <authorList>
            <person name="Alioto T."/>
            <person name="Alioto T."/>
            <person name="Gomez Garrido J."/>
        </authorList>
    </citation>
    <scope>NUCLEOTIDE SEQUENCE [LARGE SCALE GENOMIC DNA]</scope>
</reference>
<accession>A0A5E4MGU1</accession>
<name>A0A5E4MGU1_9HEMI</name>
<evidence type="ECO:0000313" key="1">
    <source>
        <dbReference type="EMBL" id="VVC31439.1"/>
    </source>
</evidence>
<gene>
    <name evidence="1" type="ORF">CINCED_3A009330</name>
</gene>
<sequence>MNRERRFGRRSVVQNLVKLTPEIENEEKVSNGAKKALFNDDEPFLLRRSTLKPLHEINNFHYSSSKSKSHDTLHEENTFEVPKSTYISMKNKDDILLSPISKTGLLDINKHKREFSEPVLQSNELYHSLIDSPCTKLEKVNFNNALSSATKYLLSRHLESVNQNTNIFQEKTSVYSTDKNYLNEFKTPNLIDLSTIPKERIHQTDCQTQTLNTPVLTEEIEQQKKNEIDDIRQTKLQCCNLIRNRFKEIELEIEKNFGVLENKVTENYDKLLKKVYDAKNDSDESQALDNSVVTVKEDNTAKEKNYTRMTGAFGVLNNLNKECSFLKTPKAKGGKTREEMLKQGTLTPGTMSYVLQEQLMHLNSSS</sequence>
<organism evidence="1 2">
    <name type="scientific">Cinara cedri</name>
    <dbReference type="NCBI Taxonomy" id="506608"/>
    <lineage>
        <taxon>Eukaryota</taxon>
        <taxon>Metazoa</taxon>
        <taxon>Ecdysozoa</taxon>
        <taxon>Arthropoda</taxon>
        <taxon>Hexapoda</taxon>
        <taxon>Insecta</taxon>
        <taxon>Pterygota</taxon>
        <taxon>Neoptera</taxon>
        <taxon>Paraneoptera</taxon>
        <taxon>Hemiptera</taxon>
        <taxon>Sternorrhyncha</taxon>
        <taxon>Aphidomorpha</taxon>
        <taxon>Aphidoidea</taxon>
        <taxon>Aphididae</taxon>
        <taxon>Lachninae</taxon>
        <taxon>Cinara</taxon>
    </lineage>
</organism>
<dbReference type="EMBL" id="CABPRJ010000949">
    <property type="protein sequence ID" value="VVC31439.1"/>
    <property type="molecule type" value="Genomic_DNA"/>
</dbReference>
<keyword evidence="2" id="KW-1185">Reference proteome</keyword>
<dbReference type="OrthoDB" id="6619920at2759"/>
<evidence type="ECO:0000313" key="2">
    <source>
        <dbReference type="Proteomes" id="UP000325440"/>
    </source>
</evidence>